<reference evidence="1 2" key="1">
    <citation type="submission" date="2023-11" db="EMBL/GenBank/DDBJ databases">
        <title>Genome sequence of Microbacterium rhizosphaerae KACC 19337.</title>
        <authorList>
            <person name="Choi H."/>
            <person name="Kim S."/>
            <person name="Kim Y."/>
            <person name="Kwon S.-W."/>
            <person name="Heo J."/>
        </authorList>
    </citation>
    <scope>NUCLEOTIDE SEQUENCE [LARGE SCALE GENOMIC DNA]</scope>
    <source>
        <strain evidence="1 2">KACC 19337</strain>
    </source>
</reference>
<proteinExistence type="predicted"/>
<organism evidence="1 2">
    <name type="scientific">Microbacterium rhizosphaerae</name>
    <dbReference type="NCBI Taxonomy" id="1678237"/>
    <lineage>
        <taxon>Bacteria</taxon>
        <taxon>Bacillati</taxon>
        <taxon>Actinomycetota</taxon>
        <taxon>Actinomycetes</taxon>
        <taxon>Micrococcales</taxon>
        <taxon>Microbacteriaceae</taxon>
        <taxon>Microbacterium</taxon>
    </lineage>
</organism>
<evidence type="ECO:0008006" key="3">
    <source>
        <dbReference type="Google" id="ProtNLM"/>
    </source>
</evidence>
<evidence type="ECO:0000313" key="2">
    <source>
        <dbReference type="Proteomes" id="UP001323798"/>
    </source>
</evidence>
<accession>A0ABZ0SJZ0</accession>
<evidence type="ECO:0000313" key="1">
    <source>
        <dbReference type="EMBL" id="WPR89699.1"/>
    </source>
</evidence>
<gene>
    <name evidence="1" type="ORF">SM116_18375</name>
</gene>
<dbReference type="EMBL" id="CP139368">
    <property type="protein sequence ID" value="WPR89699.1"/>
    <property type="molecule type" value="Genomic_DNA"/>
</dbReference>
<protein>
    <recommendedName>
        <fullName evidence="3">DUF4913 domain-containing protein</fullName>
    </recommendedName>
</protein>
<sequence>MDEHPEGISVEELVASLQLGDLRILNRDASSADLGAQPVNWRELKDDDARATWDALRDWVEWVTTRYEIPEIIVPVCWWRHGALVEELSALHIAWEAAFDSTDSGLGPVLWHEKFAAARARLKSAYPGSCVNGHRERPPRSWRDVTNAEEWDAWADGARA</sequence>
<dbReference type="RefSeq" id="WP_320942413.1">
    <property type="nucleotide sequence ID" value="NZ_BAABEU010000003.1"/>
</dbReference>
<name>A0ABZ0SJZ0_9MICO</name>
<keyword evidence="2" id="KW-1185">Reference proteome</keyword>
<dbReference type="Proteomes" id="UP001323798">
    <property type="component" value="Chromosome"/>
</dbReference>